<dbReference type="InterPro" id="IPR000626">
    <property type="entry name" value="Ubiquitin-like_dom"/>
</dbReference>
<dbReference type="GO" id="GO:0051010">
    <property type="term" value="F:microtubule plus-end binding"/>
    <property type="evidence" value="ECO:0007669"/>
    <property type="project" value="TreeGrafter"/>
</dbReference>
<dbReference type="GO" id="GO:0005737">
    <property type="term" value="C:cytoplasm"/>
    <property type="evidence" value="ECO:0007669"/>
    <property type="project" value="UniProtKB-SubCell"/>
</dbReference>
<protein>
    <recommendedName>
        <fullName evidence="5">CAP-Gly domain-containing protein</fullName>
    </recommendedName>
</protein>
<dbReference type="GO" id="GO:0007023">
    <property type="term" value="P:post-chaperonin tubulin folding pathway"/>
    <property type="evidence" value="ECO:0007669"/>
    <property type="project" value="InterPro"/>
</dbReference>
<evidence type="ECO:0000313" key="7">
    <source>
        <dbReference type="Proteomes" id="UP000039865"/>
    </source>
</evidence>
<keyword evidence="2" id="KW-0963">Cytoplasm</keyword>
<evidence type="ECO:0000256" key="2">
    <source>
        <dbReference type="ARBA" id="ARBA00022490"/>
    </source>
</evidence>
<dbReference type="SMART" id="SM01052">
    <property type="entry name" value="CAP_GLY"/>
    <property type="match status" value="1"/>
</dbReference>
<proteinExistence type="inferred from homology"/>
<evidence type="ECO:0000259" key="5">
    <source>
        <dbReference type="PROSITE" id="PS50245"/>
    </source>
</evidence>
<dbReference type="GO" id="GO:0031122">
    <property type="term" value="P:cytoplasmic microtubule organization"/>
    <property type="evidence" value="ECO:0007669"/>
    <property type="project" value="TreeGrafter"/>
</dbReference>
<dbReference type="InParanoid" id="A0A078B7D8"/>
<dbReference type="OrthoDB" id="2130750at2759"/>
<dbReference type="Proteomes" id="UP000039865">
    <property type="component" value="Unassembled WGS sequence"/>
</dbReference>
<dbReference type="GO" id="GO:0007021">
    <property type="term" value="P:tubulin complex assembly"/>
    <property type="evidence" value="ECO:0007669"/>
    <property type="project" value="InterPro"/>
</dbReference>
<comment type="subcellular location">
    <subcellularLocation>
        <location evidence="1">Cytoplasm</location>
    </subcellularLocation>
</comment>
<dbReference type="PANTHER" id="PTHR18916">
    <property type="entry name" value="DYNACTIN 1-RELATED MICROTUBULE-BINDING"/>
    <property type="match status" value="1"/>
</dbReference>
<reference evidence="6 7" key="1">
    <citation type="submission" date="2014-06" db="EMBL/GenBank/DDBJ databases">
        <authorList>
            <person name="Swart Estienne"/>
        </authorList>
    </citation>
    <scope>NUCLEOTIDE SEQUENCE [LARGE SCALE GENOMIC DNA]</scope>
    <source>
        <strain evidence="6 7">130c</strain>
    </source>
</reference>
<feature type="domain" description="CAP-Gly" evidence="5">
    <location>
        <begin position="528"/>
        <end position="572"/>
    </location>
</feature>
<dbReference type="PROSITE" id="PS50245">
    <property type="entry name" value="CAP_GLY_2"/>
    <property type="match status" value="1"/>
</dbReference>
<keyword evidence="3" id="KW-0143">Chaperone</keyword>
<keyword evidence="7" id="KW-1185">Reference proteome</keyword>
<dbReference type="AlphaFoldDB" id="A0A078B7D8"/>
<dbReference type="SUPFAM" id="SSF54236">
    <property type="entry name" value="Ubiquitin-like"/>
    <property type="match status" value="1"/>
</dbReference>
<dbReference type="InterPro" id="IPR045172">
    <property type="entry name" value="TBCB_Ubl"/>
</dbReference>
<comment type="similarity">
    <text evidence="4">Belongs to the TBCB family.</text>
</comment>
<dbReference type="CDD" id="cd01789">
    <property type="entry name" value="Ubl_TBCB"/>
    <property type="match status" value="1"/>
</dbReference>
<dbReference type="GO" id="GO:0035371">
    <property type="term" value="C:microtubule plus-end"/>
    <property type="evidence" value="ECO:0007669"/>
    <property type="project" value="TreeGrafter"/>
</dbReference>
<dbReference type="GO" id="GO:0005634">
    <property type="term" value="C:nucleus"/>
    <property type="evidence" value="ECO:0007669"/>
    <property type="project" value="TreeGrafter"/>
</dbReference>
<dbReference type="SUPFAM" id="SSF74924">
    <property type="entry name" value="Cap-Gly domain"/>
    <property type="match status" value="1"/>
</dbReference>
<dbReference type="Pfam" id="PF01302">
    <property type="entry name" value="CAP_GLY"/>
    <property type="match status" value="1"/>
</dbReference>
<dbReference type="PANTHER" id="PTHR18916:SF85">
    <property type="entry name" value="TUBULIN-FOLDING COFACTOR B"/>
    <property type="match status" value="1"/>
</dbReference>
<evidence type="ECO:0000256" key="1">
    <source>
        <dbReference type="ARBA" id="ARBA00004496"/>
    </source>
</evidence>
<evidence type="ECO:0000256" key="3">
    <source>
        <dbReference type="ARBA" id="ARBA00023186"/>
    </source>
</evidence>
<evidence type="ECO:0000313" key="6">
    <source>
        <dbReference type="EMBL" id="CDW90329.1"/>
    </source>
</evidence>
<dbReference type="InterPro" id="IPR029071">
    <property type="entry name" value="Ubiquitin-like_domsf"/>
</dbReference>
<name>A0A078B7D8_STYLE</name>
<gene>
    <name evidence="6" type="primary">Contig1554.g1692</name>
    <name evidence="6" type="ORF">STYLEM_19471</name>
</gene>
<sequence length="594" mass="68790">MLIEDNNPSIPQLSNCPYFFRVLREKVKNEKKITAPIKEDYAQLQNEQSADELFNQEPKKLSPSRLIKSKLTIAKEQMMKIRADESGKLLNRSLLGNSDIYHKVEQRRQLKEEELQQSSKKHKISDFLNQKRNYNIITTYSKRNSTTIHTNSNKNINQGNGYNHQNPNPYYQGAEAFNHQRRSRDTKPFYDRYINQTPNSGYLSLNSQSNTGRKENAAKRFEDNQKLWDTTSSFIKGKIRPSGVSLLDKQRHHAIQIKDEQEAIDHQTSRRGRSVDMQHQLRSFYQNIRDSQICYTTVQTKNPFTMIWATDPSPSRVKSGTFEQSFITSTKNSAIGKNRSPYRPILIYNLNFKTQMDNYTIKLNATHSHLKIRLAEIRFDRRNTIRQVKEVLERKFGTNADDMTIELRDSSDNFLQVLHNDQETIAHYGPQEGYTFHVIDAAPASYGDLDDVSQVEKYQISEEEYNKRDDTFRKFKTDMQKQDPTFMKKAGNKIPDDFQKEEADQVSVGQRCEIIIGQRRGEVKFVGKIPELAPGFWVGVQLDEPTGDSDGTVKGNKYFEAVGGSKFGVIIRPKDARFGDFPPLDDFDENEDEI</sequence>
<evidence type="ECO:0000256" key="4">
    <source>
        <dbReference type="ARBA" id="ARBA00025779"/>
    </source>
</evidence>
<dbReference type="EMBL" id="CCKQ01018371">
    <property type="protein sequence ID" value="CDW90329.1"/>
    <property type="molecule type" value="Genomic_DNA"/>
</dbReference>
<dbReference type="InterPro" id="IPR000938">
    <property type="entry name" value="CAP-Gly_domain"/>
</dbReference>
<dbReference type="Gene3D" id="2.30.30.190">
    <property type="entry name" value="CAP Gly-rich-like domain"/>
    <property type="match status" value="1"/>
</dbReference>
<accession>A0A078B7D8</accession>
<dbReference type="Pfam" id="PF14560">
    <property type="entry name" value="Ubiquitin_2"/>
    <property type="match status" value="1"/>
</dbReference>
<dbReference type="InterPro" id="IPR036859">
    <property type="entry name" value="CAP-Gly_dom_sf"/>
</dbReference>
<organism evidence="6 7">
    <name type="scientific">Stylonychia lemnae</name>
    <name type="common">Ciliate</name>
    <dbReference type="NCBI Taxonomy" id="5949"/>
    <lineage>
        <taxon>Eukaryota</taxon>
        <taxon>Sar</taxon>
        <taxon>Alveolata</taxon>
        <taxon>Ciliophora</taxon>
        <taxon>Intramacronucleata</taxon>
        <taxon>Spirotrichea</taxon>
        <taxon>Stichotrichia</taxon>
        <taxon>Sporadotrichida</taxon>
        <taxon>Oxytrichidae</taxon>
        <taxon>Stylonychinae</taxon>
        <taxon>Stylonychia</taxon>
    </lineage>
</organism>
<dbReference type="GO" id="GO:0043014">
    <property type="term" value="F:alpha-tubulin binding"/>
    <property type="evidence" value="ECO:0007669"/>
    <property type="project" value="InterPro"/>
</dbReference>
<dbReference type="Gene3D" id="3.10.20.90">
    <property type="entry name" value="Phosphatidylinositol 3-kinase Catalytic Subunit, Chain A, domain 1"/>
    <property type="match status" value="1"/>
</dbReference>